<dbReference type="AlphaFoldDB" id="A0A6J6LM46"/>
<protein>
    <submittedName>
        <fullName evidence="1">Unannotated protein</fullName>
    </submittedName>
</protein>
<evidence type="ECO:0000313" key="1">
    <source>
        <dbReference type="EMBL" id="CAB4661703.1"/>
    </source>
</evidence>
<reference evidence="1" key="1">
    <citation type="submission" date="2020-05" db="EMBL/GenBank/DDBJ databases">
        <authorList>
            <person name="Chiriac C."/>
            <person name="Salcher M."/>
            <person name="Ghai R."/>
            <person name="Kavagutti S V."/>
        </authorList>
    </citation>
    <scope>NUCLEOTIDE SEQUENCE</scope>
</reference>
<dbReference type="EMBL" id="CAEZWJ010000054">
    <property type="protein sequence ID" value="CAB4661703.1"/>
    <property type="molecule type" value="Genomic_DNA"/>
</dbReference>
<proteinExistence type="predicted"/>
<organism evidence="1">
    <name type="scientific">freshwater metagenome</name>
    <dbReference type="NCBI Taxonomy" id="449393"/>
    <lineage>
        <taxon>unclassified sequences</taxon>
        <taxon>metagenomes</taxon>
        <taxon>ecological metagenomes</taxon>
    </lineage>
</organism>
<gene>
    <name evidence="1" type="ORF">UFOPK2214_01282</name>
</gene>
<accession>A0A6J6LM46</accession>
<name>A0A6J6LM46_9ZZZZ</name>
<sequence length="163" mass="18398">MKDFSHEFFQLHSEEIEALPPGYEQVLDWFVLEGAETDEVIIMQEEIHNLLLGEIEYFVGPPTCWSPGYYVVPTDGCLVELGALAILGAPYDADQLRAMTAHISHDVDCHLLDIEIPEDSSNSIWVIRRFTQAHLDSELFHETMKQFIDLSVNVRAAVISGGH</sequence>